<reference evidence="2 3" key="1">
    <citation type="submission" date="2016-01" db="EMBL/GenBank/DDBJ databases">
        <title>Characterization of the Clostridium difficile lineages that are prevalent in Hong Kong and China.</title>
        <authorList>
            <person name="Kwok J.S.-L."/>
            <person name="Lam W.-Y."/>
            <person name="Ip M."/>
            <person name="Chan T.-F."/>
            <person name="Hawkey P.M."/>
            <person name="Tsui S.K.-W."/>
        </authorList>
    </citation>
    <scope>NUCLEOTIDE SEQUENCE [LARGE SCALE GENOMIC DNA]</scope>
    <source>
        <strain evidence="2 3">300064</strain>
    </source>
</reference>
<sequence length="112" mass="12569">MKFNAKLINTAYEMSTILSFAFSLNFIIINKDMTLSNRLMLILWLILTAIGALKIVINRVVLNKSKEEAFEKALAEIKEIFKGNNSAPMIYILIGMGSLCIKIAIPFMIALI</sequence>
<proteinExistence type="predicted"/>
<organism evidence="2 3">
    <name type="scientific">Clostridium butyricum</name>
    <dbReference type="NCBI Taxonomy" id="1492"/>
    <lineage>
        <taxon>Bacteria</taxon>
        <taxon>Bacillati</taxon>
        <taxon>Bacillota</taxon>
        <taxon>Clostridia</taxon>
        <taxon>Eubacteriales</taxon>
        <taxon>Clostridiaceae</taxon>
        <taxon>Clostridium</taxon>
    </lineage>
</organism>
<protein>
    <recommendedName>
        <fullName evidence="4">DUF3899 domain-containing protein</fullName>
    </recommendedName>
</protein>
<accession>A0A0A6PRA0</accession>
<keyword evidence="1" id="KW-0812">Transmembrane</keyword>
<feature type="transmembrane region" description="Helical" evidence="1">
    <location>
        <begin position="41"/>
        <end position="62"/>
    </location>
</feature>
<feature type="transmembrane region" description="Helical" evidence="1">
    <location>
        <begin position="12"/>
        <end position="29"/>
    </location>
</feature>
<dbReference type="RefSeq" id="WP_043662716.1">
    <property type="nucleotide sequence ID" value="NZ_JSEG01000004.1"/>
</dbReference>
<evidence type="ECO:0000313" key="2">
    <source>
        <dbReference type="EMBL" id="PPV12602.1"/>
    </source>
</evidence>
<dbReference type="EMBL" id="LRDH01000138">
    <property type="protein sequence ID" value="PPV12602.1"/>
    <property type="molecule type" value="Genomic_DNA"/>
</dbReference>
<dbReference type="Proteomes" id="UP000238081">
    <property type="component" value="Unassembled WGS sequence"/>
</dbReference>
<keyword evidence="1" id="KW-0472">Membrane</keyword>
<dbReference type="AlphaFoldDB" id="A0A0A6PRA0"/>
<feature type="transmembrane region" description="Helical" evidence="1">
    <location>
        <begin position="90"/>
        <end position="111"/>
    </location>
</feature>
<evidence type="ECO:0000256" key="1">
    <source>
        <dbReference type="SAM" id="Phobius"/>
    </source>
</evidence>
<evidence type="ECO:0000313" key="3">
    <source>
        <dbReference type="Proteomes" id="UP000238081"/>
    </source>
</evidence>
<keyword evidence="1" id="KW-1133">Transmembrane helix</keyword>
<comment type="caution">
    <text evidence="2">The sequence shown here is derived from an EMBL/GenBank/DDBJ whole genome shotgun (WGS) entry which is preliminary data.</text>
</comment>
<evidence type="ECO:0008006" key="4">
    <source>
        <dbReference type="Google" id="ProtNLM"/>
    </source>
</evidence>
<name>A0A0A6PRA0_CLOBU</name>
<gene>
    <name evidence="2" type="ORF">AWN73_18345</name>
</gene>